<comment type="caution">
    <text evidence="2">The sequence shown here is derived from an EMBL/GenBank/DDBJ whole genome shotgun (WGS) entry which is preliminary data.</text>
</comment>
<dbReference type="Gene3D" id="3.90.79.40">
    <property type="entry name" value="EvaA sugar 2,3-dehydratase subunit"/>
    <property type="match status" value="2"/>
</dbReference>
<dbReference type="InterPro" id="IPR038153">
    <property type="entry name" value="EvaA-like_sf"/>
</dbReference>
<reference evidence="2 3" key="1">
    <citation type="journal article" date="2019" name="Int. J. Syst. Evol. Microbiol.">
        <title>The Global Catalogue of Microorganisms (GCM) 10K type strain sequencing project: providing services to taxonomists for standard genome sequencing and annotation.</title>
        <authorList>
            <consortium name="The Broad Institute Genomics Platform"/>
            <consortium name="The Broad Institute Genome Sequencing Center for Infectious Disease"/>
            <person name="Wu L."/>
            <person name="Ma J."/>
        </authorList>
    </citation>
    <scope>NUCLEOTIDE SEQUENCE [LARGE SCALE GENOMIC DNA]</scope>
    <source>
        <strain evidence="2 3">JCM 11574</strain>
    </source>
</reference>
<dbReference type="EMBL" id="BAAAVM010000119">
    <property type="protein sequence ID" value="GAA2775071.1"/>
    <property type="molecule type" value="Genomic_DNA"/>
</dbReference>
<feature type="domain" description="dTDP-4-dehydro-6-deoxy-alpha-D-glucopyranose 2,3-dehydratase" evidence="1">
    <location>
        <begin position="246"/>
        <end position="444"/>
    </location>
</feature>
<organism evidence="2 3">
    <name type="scientific">Streptomyces rameus</name>
    <dbReference type="NCBI Taxonomy" id="68261"/>
    <lineage>
        <taxon>Bacteria</taxon>
        <taxon>Bacillati</taxon>
        <taxon>Actinomycetota</taxon>
        <taxon>Actinomycetes</taxon>
        <taxon>Kitasatosporales</taxon>
        <taxon>Streptomycetaceae</taxon>
        <taxon>Streptomyces</taxon>
    </lineage>
</organism>
<proteinExistence type="predicted"/>
<dbReference type="InterPro" id="IPR005212">
    <property type="entry name" value="EvaA-like"/>
</dbReference>
<evidence type="ECO:0000313" key="3">
    <source>
        <dbReference type="Proteomes" id="UP001500893"/>
    </source>
</evidence>
<protein>
    <submittedName>
        <fullName evidence="2">NDP-hexose 2,3-dehydratase family protein</fullName>
    </submittedName>
</protein>
<gene>
    <name evidence="2" type="ORF">GCM10010521_61950</name>
</gene>
<evidence type="ECO:0000313" key="2">
    <source>
        <dbReference type="EMBL" id="GAA2775071.1"/>
    </source>
</evidence>
<dbReference type="Pfam" id="PF03559">
    <property type="entry name" value="Hexose_dehydrat"/>
    <property type="match status" value="2"/>
</dbReference>
<dbReference type="Proteomes" id="UP001500893">
    <property type="component" value="Unassembled WGS sequence"/>
</dbReference>
<sequence>MRRYREDSSATLQSSDIGMLQRWPRLADSGVDQEFLAWLERRVRKISCSVDRIALAEMRSWHLDASTGNIKHSSGRFFTIEGLHTRTTHGTVAEWSQPIISQPEIGILGLLVRKHNGTLQCLIQAKMEPGNAKMMQLSPTVQATRSNYTRAHHGSATRYLEYFTDPQDHTVLVDVLQSEQGSWFLRKRNRNMIVLVEEDFAVDDGYRWVDVRDLRRLLRVEQLINMDTRSVLSCLPDGERGEPDTTRLLRWFTGVKSRHEVATRRVPLRGIEGWRYGPERITHDSGLYFDIVGVCVTAADREVLEWDQPMLSPRGQGVVSFVVKNFDGVAHLAVRARFQAGVLDAAELGPTVQCTPANYLQHPPRFLDYVLGASADRILFDTVLTEEGGRFYHSENRYMLIEADEDFPVALPPEFCWASVHQLEALLRHGYYVNVEARSLLACLQAVRCGA</sequence>
<evidence type="ECO:0000259" key="1">
    <source>
        <dbReference type="Pfam" id="PF03559"/>
    </source>
</evidence>
<accession>A0ABN3V1Z3</accession>
<feature type="domain" description="dTDP-4-dehydro-6-deoxy-alpha-D-glucopyranose 2,3-dehydratase" evidence="1">
    <location>
        <begin position="33"/>
        <end position="235"/>
    </location>
</feature>
<name>A0ABN3V1Z3_9ACTN</name>
<keyword evidence="3" id="KW-1185">Reference proteome</keyword>